<dbReference type="eggNOG" id="COG4771">
    <property type="taxonomic scope" value="Bacteria"/>
</dbReference>
<evidence type="ECO:0000256" key="2">
    <source>
        <dbReference type="ARBA" id="ARBA00022448"/>
    </source>
</evidence>
<keyword evidence="4" id="KW-0410">Iron transport</keyword>
<keyword evidence="2 11" id="KW-0813">Transport</keyword>
<keyword evidence="3 11" id="KW-1134">Transmembrane beta strand</keyword>
<evidence type="ECO:0000256" key="3">
    <source>
        <dbReference type="ARBA" id="ARBA00022452"/>
    </source>
</evidence>
<dbReference type="STRING" id="644282.Deba_1319"/>
<feature type="signal peptide" evidence="13">
    <location>
        <begin position="1"/>
        <end position="24"/>
    </location>
</feature>
<evidence type="ECO:0000256" key="8">
    <source>
        <dbReference type="ARBA" id="ARBA00023077"/>
    </source>
</evidence>
<feature type="domain" description="TonB-dependent receptor-like beta-barrel" evidence="14">
    <location>
        <begin position="192"/>
        <end position="664"/>
    </location>
</feature>
<evidence type="ECO:0000256" key="12">
    <source>
        <dbReference type="RuleBase" id="RU003357"/>
    </source>
</evidence>
<evidence type="ECO:0000256" key="6">
    <source>
        <dbReference type="ARBA" id="ARBA00023004"/>
    </source>
</evidence>
<proteinExistence type="inferred from homology"/>
<evidence type="ECO:0000259" key="15">
    <source>
        <dbReference type="Pfam" id="PF07715"/>
    </source>
</evidence>
<evidence type="ECO:0000256" key="5">
    <source>
        <dbReference type="ARBA" id="ARBA00022692"/>
    </source>
</evidence>
<dbReference type="GO" id="GO:0009279">
    <property type="term" value="C:cell outer membrane"/>
    <property type="evidence" value="ECO:0007669"/>
    <property type="project" value="UniProtKB-SubCell"/>
</dbReference>
<accession>E1QGJ4</accession>
<dbReference type="InterPro" id="IPR000531">
    <property type="entry name" value="Beta-barrel_TonB"/>
</dbReference>
<dbReference type="Pfam" id="PF00593">
    <property type="entry name" value="TonB_dep_Rec_b-barrel"/>
    <property type="match status" value="1"/>
</dbReference>
<dbReference type="PROSITE" id="PS52016">
    <property type="entry name" value="TONB_DEPENDENT_REC_3"/>
    <property type="match status" value="1"/>
</dbReference>
<dbReference type="InterPro" id="IPR039426">
    <property type="entry name" value="TonB-dep_rcpt-like"/>
</dbReference>
<dbReference type="PANTHER" id="PTHR32552:SF81">
    <property type="entry name" value="TONB-DEPENDENT OUTER MEMBRANE RECEPTOR"/>
    <property type="match status" value="1"/>
</dbReference>
<keyword evidence="9 11" id="KW-0472">Membrane</keyword>
<keyword evidence="5 11" id="KW-0812">Transmembrane</keyword>
<dbReference type="Proteomes" id="UP000009047">
    <property type="component" value="Chromosome"/>
</dbReference>
<keyword evidence="13" id="KW-0732">Signal</keyword>
<dbReference type="CDD" id="cd01347">
    <property type="entry name" value="ligand_gated_channel"/>
    <property type="match status" value="1"/>
</dbReference>
<keyword evidence="10 11" id="KW-0998">Cell outer membrane</keyword>
<keyword evidence="7" id="KW-0406">Ion transport</keyword>
<protein>
    <submittedName>
        <fullName evidence="16">TonB-dependent receptor</fullName>
    </submittedName>
</protein>
<feature type="domain" description="TonB-dependent receptor plug" evidence="15">
    <location>
        <begin position="49"/>
        <end position="153"/>
    </location>
</feature>
<dbReference type="AlphaFoldDB" id="E1QGJ4"/>
<dbReference type="InterPro" id="IPR036942">
    <property type="entry name" value="Beta-barrel_TonB_sf"/>
</dbReference>
<evidence type="ECO:0000256" key="7">
    <source>
        <dbReference type="ARBA" id="ARBA00023065"/>
    </source>
</evidence>
<name>E1QGJ4_DESB2</name>
<organism evidence="16 17">
    <name type="scientific">Desulfarculus baarsii (strain ATCC 33931 / DSM 2075 / LMG 7858 / VKM B-1802 / 2st14)</name>
    <dbReference type="NCBI Taxonomy" id="644282"/>
    <lineage>
        <taxon>Bacteria</taxon>
        <taxon>Pseudomonadati</taxon>
        <taxon>Thermodesulfobacteriota</taxon>
        <taxon>Desulfarculia</taxon>
        <taxon>Desulfarculales</taxon>
        <taxon>Desulfarculaceae</taxon>
        <taxon>Desulfarculus</taxon>
    </lineage>
</organism>
<evidence type="ECO:0000256" key="10">
    <source>
        <dbReference type="ARBA" id="ARBA00023237"/>
    </source>
</evidence>
<keyword evidence="6" id="KW-0408">Iron</keyword>
<dbReference type="PANTHER" id="PTHR32552">
    <property type="entry name" value="FERRICHROME IRON RECEPTOR-RELATED"/>
    <property type="match status" value="1"/>
</dbReference>
<comment type="similarity">
    <text evidence="11 12">Belongs to the TonB-dependent receptor family.</text>
</comment>
<evidence type="ECO:0000256" key="13">
    <source>
        <dbReference type="SAM" id="SignalP"/>
    </source>
</evidence>
<comment type="subcellular location">
    <subcellularLocation>
        <location evidence="1 11">Cell outer membrane</location>
        <topology evidence="1 11">Multi-pass membrane protein</topology>
    </subcellularLocation>
</comment>
<gene>
    <name evidence="16" type="ordered locus">Deba_1319</name>
</gene>
<evidence type="ECO:0000256" key="4">
    <source>
        <dbReference type="ARBA" id="ARBA00022496"/>
    </source>
</evidence>
<reference evidence="16 17" key="1">
    <citation type="journal article" date="2010" name="Stand. Genomic Sci.">
        <title>Complete genome sequence of Desulfarculus baarsii type strain (2st14).</title>
        <authorList>
            <person name="Sun H."/>
            <person name="Spring S."/>
            <person name="Lapidus A."/>
            <person name="Davenport K."/>
            <person name="Del Rio T.G."/>
            <person name="Tice H."/>
            <person name="Nolan M."/>
            <person name="Copeland A."/>
            <person name="Cheng J.F."/>
            <person name="Lucas S."/>
            <person name="Tapia R."/>
            <person name="Goodwin L."/>
            <person name="Pitluck S."/>
            <person name="Ivanova N."/>
            <person name="Pagani I."/>
            <person name="Mavromatis K."/>
            <person name="Ovchinnikova G."/>
            <person name="Pati A."/>
            <person name="Chen A."/>
            <person name="Palaniappan K."/>
            <person name="Hauser L."/>
            <person name="Chang Y.J."/>
            <person name="Jeffries C.D."/>
            <person name="Detter J.C."/>
            <person name="Han C."/>
            <person name="Rohde M."/>
            <person name="Brambilla E."/>
            <person name="Goker M."/>
            <person name="Woyke T."/>
            <person name="Bristow J."/>
            <person name="Eisen J.A."/>
            <person name="Markowitz V."/>
            <person name="Hugenholtz P."/>
            <person name="Kyrpides N.C."/>
            <person name="Klenk H.P."/>
            <person name="Land M."/>
        </authorList>
    </citation>
    <scope>NUCLEOTIDE SEQUENCE [LARGE SCALE GENOMIC DNA]</scope>
    <source>
        <strain evidence="17">ATCC 33931 / DSM 2075 / LMG 7858 / VKM B-1802 / 2st14</strain>
    </source>
</reference>
<dbReference type="SUPFAM" id="SSF56935">
    <property type="entry name" value="Porins"/>
    <property type="match status" value="1"/>
</dbReference>
<dbReference type="GO" id="GO:0006826">
    <property type="term" value="P:iron ion transport"/>
    <property type="evidence" value="ECO:0007669"/>
    <property type="project" value="UniProtKB-KW"/>
</dbReference>
<sequence>MRALAKSLLPLAVWAALGVGVCQAETASQASASQLDNVTVTARKVEEDVQKIPISASVFSGALIDDAGLRDMRDLTRLAPNVYLKKSTSENIITMRGVTSFETSIYGPTALYVDDLMLPLHYAHNIDLVDIERVEVLRGPQGSLYGGNSLAGVINVITRQPGNEARASLSADFGAYPSAGDHNPGYKLGGGVSGPIVEDRWYLGLSGQIDQNDGYTTNLFNNDQRAGAIDRKTARATLRWTPTSQWDISFIGDILKNDDNIGVYRFDQGPYRTPAYHSWLDTDNYNNEQGDGQALRISHQGQAVKILSVTGRRGYRNDTLQDYDCTADPQNDWGRTLAAYKDTMFSQELRFSSVNAGGSPLSWLAGAYGMIEDTDIDQQNPTIAQSALTSIDTNGYALFGEATYTLWDRLRLTGGLRWDGRDSKGHKRDTGVDVSDQMDGSELLPKLSLGYDITADAFGYVTVSRGYLAGGYNYALAVDKESFSYDPEYTWNYELGLKTSWLDRKLTANLALFYIQMADKQVYNMVGVSSPITKVDNAAQAHSMGVELEMAAQPLQGLEITLGFGLTKAEVDDWTATEWNSDYTELVRVSYDGKTIPNSPEYNGHLAVQYRHATGLFARADLAAVGEVYADAANSILDDPYALLDLRLGYETKRYDVYVWGRNVLDAEYHAIAYNWDGYKMVQDGEPAMFGVTLTLRY</sequence>
<feature type="chain" id="PRO_5003150246" evidence="13">
    <location>
        <begin position="25"/>
        <end position="698"/>
    </location>
</feature>
<dbReference type="RefSeq" id="WP_013258140.1">
    <property type="nucleotide sequence ID" value="NC_014365.1"/>
</dbReference>
<keyword evidence="17" id="KW-1185">Reference proteome</keyword>
<evidence type="ECO:0000313" key="16">
    <source>
        <dbReference type="EMBL" id="ADK84687.1"/>
    </source>
</evidence>
<evidence type="ECO:0000256" key="11">
    <source>
        <dbReference type="PROSITE-ProRule" id="PRU01360"/>
    </source>
</evidence>
<evidence type="ECO:0000256" key="9">
    <source>
        <dbReference type="ARBA" id="ARBA00023136"/>
    </source>
</evidence>
<keyword evidence="8 12" id="KW-0798">TonB box</keyword>
<dbReference type="HOGENOM" id="CLU_008287_15_2_7"/>
<keyword evidence="16" id="KW-0675">Receptor</keyword>
<evidence type="ECO:0000313" key="17">
    <source>
        <dbReference type="Proteomes" id="UP000009047"/>
    </source>
</evidence>
<dbReference type="KEGG" id="dbr:Deba_1319"/>
<evidence type="ECO:0000256" key="1">
    <source>
        <dbReference type="ARBA" id="ARBA00004571"/>
    </source>
</evidence>
<dbReference type="Pfam" id="PF07715">
    <property type="entry name" value="Plug"/>
    <property type="match status" value="1"/>
</dbReference>
<dbReference type="Gene3D" id="2.40.170.20">
    <property type="entry name" value="TonB-dependent receptor, beta-barrel domain"/>
    <property type="match status" value="1"/>
</dbReference>
<dbReference type="EMBL" id="CP002085">
    <property type="protein sequence ID" value="ADK84687.1"/>
    <property type="molecule type" value="Genomic_DNA"/>
</dbReference>
<dbReference type="InterPro" id="IPR012910">
    <property type="entry name" value="Plug_dom"/>
</dbReference>
<evidence type="ECO:0000259" key="14">
    <source>
        <dbReference type="Pfam" id="PF00593"/>
    </source>
</evidence>